<comment type="caution">
    <text evidence="1">The sequence shown here is derived from an EMBL/GenBank/DDBJ whole genome shotgun (WGS) entry which is preliminary data.</text>
</comment>
<reference evidence="3 4" key="1">
    <citation type="submission" date="2017-07" db="EMBL/GenBank/DDBJ databases">
        <title>Leptospira spp. isolated from tropical soils.</title>
        <authorList>
            <person name="Thibeaux R."/>
            <person name="Iraola G."/>
            <person name="Ferres I."/>
            <person name="Bierque E."/>
            <person name="Girault D."/>
            <person name="Soupe-Gilbert M.-E."/>
            <person name="Picardeau M."/>
            <person name="Goarant C."/>
        </authorList>
    </citation>
    <scope>NUCLEOTIDE SEQUENCE [LARGE SCALE GENOMIC DNA]</scope>
    <source>
        <strain evidence="1 4">FH2-B-C1</strain>
        <strain evidence="2 3">FH2-B-D1</strain>
    </source>
</reference>
<evidence type="ECO:0000313" key="2">
    <source>
        <dbReference type="EMBL" id="PJZ61335.1"/>
    </source>
</evidence>
<keyword evidence="3" id="KW-1185">Reference proteome</keyword>
<evidence type="ECO:0000313" key="1">
    <source>
        <dbReference type="EMBL" id="PJZ52967.1"/>
    </source>
</evidence>
<accession>A0A2M9YN61</accession>
<evidence type="ECO:0000313" key="4">
    <source>
        <dbReference type="Proteomes" id="UP000232188"/>
    </source>
</evidence>
<dbReference type="EMBL" id="NPDU01000034">
    <property type="protein sequence ID" value="PJZ61335.1"/>
    <property type="molecule type" value="Genomic_DNA"/>
</dbReference>
<protein>
    <submittedName>
        <fullName evidence="1">Uncharacterized protein</fullName>
    </submittedName>
</protein>
<evidence type="ECO:0000313" key="3">
    <source>
        <dbReference type="Proteomes" id="UP000232149"/>
    </source>
</evidence>
<gene>
    <name evidence="2" type="ORF">CH376_13605</name>
    <name evidence="1" type="ORF">CH380_12995</name>
</gene>
<proteinExistence type="predicted"/>
<name>A0A2M9YN61_9LEPT</name>
<organism evidence="1 4">
    <name type="scientific">Leptospira adleri</name>
    <dbReference type="NCBI Taxonomy" id="2023186"/>
    <lineage>
        <taxon>Bacteria</taxon>
        <taxon>Pseudomonadati</taxon>
        <taxon>Spirochaetota</taxon>
        <taxon>Spirochaetia</taxon>
        <taxon>Leptospirales</taxon>
        <taxon>Leptospiraceae</taxon>
        <taxon>Leptospira</taxon>
    </lineage>
</organism>
<dbReference type="Proteomes" id="UP000232188">
    <property type="component" value="Unassembled WGS sequence"/>
</dbReference>
<dbReference type="Proteomes" id="UP000232149">
    <property type="component" value="Unassembled WGS sequence"/>
</dbReference>
<sequence>MKNFHLLLPFIPTNIERIESSFLPKNNFSKETWNRDLFVIFALATRARRAEANQSPLKFCQTIHRMNV</sequence>
<dbReference type="EMBL" id="NPDV01000010">
    <property type="protein sequence ID" value="PJZ52967.1"/>
    <property type="molecule type" value="Genomic_DNA"/>
</dbReference>
<dbReference type="AlphaFoldDB" id="A0A2M9YN61"/>